<dbReference type="InterPro" id="IPR000551">
    <property type="entry name" value="MerR-type_HTH_dom"/>
</dbReference>
<evidence type="ECO:0000256" key="2">
    <source>
        <dbReference type="ARBA" id="ARBA00023125"/>
    </source>
</evidence>
<dbReference type="PANTHER" id="PTHR30204">
    <property type="entry name" value="REDOX-CYCLING DRUG-SENSING TRANSCRIPTIONAL ACTIVATOR SOXR"/>
    <property type="match status" value="1"/>
</dbReference>
<dbReference type="EMBL" id="CADCUB010000151">
    <property type="protein sequence ID" value="CAA9353086.1"/>
    <property type="molecule type" value="Genomic_DNA"/>
</dbReference>
<dbReference type="SUPFAM" id="SSF46955">
    <property type="entry name" value="Putative DNA-binding domain"/>
    <property type="match status" value="1"/>
</dbReference>
<evidence type="ECO:0000256" key="4">
    <source>
        <dbReference type="ARBA" id="ARBA00023163"/>
    </source>
</evidence>
<evidence type="ECO:0000256" key="1">
    <source>
        <dbReference type="ARBA" id="ARBA00023015"/>
    </source>
</evidence>
<feature type="domain" description="HTH merR-type" evidence="5">
    <location>
        <begin position="1"/>
        <end position="69"/>
    </location>
</feature>
<dbReference type="PROSITE" id="PS00552">
    <property type="entry name" value="HTH_MERR_1"/>
    <property type="match status" value="1"/>
</dbReference>
<gene>
    <name evidence="6" type="ORF">AVDCRST_MAG07-3324</name>
</gene>
<dbReference type="InterPro" id="IPR012925">
    <property type="entry name" value="TipAS_dom"/>
</dbReference>
<keyword evidence="1" id="KW-0805">Transcription regulation</keyword>
<dbReference type="GO" id="GO:0003700">
    <property type="term" value="F:DNA-binding transcription factor activity"/>
    <property type="evidence" value="ECO:0007669"/>
    <property type="project" value="InterPro"/>
</dbReference>
<dbReference type="PROSITE" id="PS50937">
    <property type="entry name" value="HTH_MERR_2"/>
    <property type="match status" value="1"/>
</dbReference>
<dbReference type="SUPFAM" id="SSF89082">
    <property type="entry name" value="Antibiotic binding domain of TipA-like multidrug resistance regulators"/>
    <property type="match status" value="1"/>
</dbReference>
<dbReference type="AlphaFoldDB" id="A0A6J4M8V2"/>
<dbReference type="GO" id="GO:0003677">
    <property type="term" value="F:DNA binding"/>
    <property type="evidence" value="ECO:0007669"/>
    <property type="project" value="UniProtKB-KW"/>
</dbReference>
<dbReference type="InterPro" id="IPR036244">
    <property type="entry name" value="TipA-like_antibiotic-bd"/>
</dbReference>
<keyword evidence="2" id="KW-0238">DNA-binding</keyword>
<evidence type="ECO:0000256" key="3">
    <source>
        <dbReference type="ARBA" id="ARBA00023159"/>
    </source>
</evidence>
<dbReference type="CDD" id="cd01106">
    <property type="entry name" value="HTH_TipAL-Mta"/>
    <property type="match status" value="1"/>
</dbReference>
<reference evidence="6" key="1">
    <citation type="submission" date="2020-02" db="EMBL/GenBank/DDBJ databases">
        <authorList>
            <person name="Meier V. D."/>
        </authorList>
    </citation>
    <scope>NUCLEOTIDE SEQUENCE</scope>
    <source>
        <strain evidence="6">AVDCRST_MAG07</strain>
    </source>
</reference>
<dbReference type="Pfam" id="PF07739">
    <property type="entry name" value="TipAS"/>
    <property type="match status" value="1"/>
</dbReference>
<dbReference type="Gene3D" id="1.10.490.50">
    <property type="entry name" value="Antibiotic binding domain of TipA-like multidrug resistance regulators"/>
    <property type="match status" value="1"/>
</dbReference>
<accession>A0A6J4M8V2</accession>
<protein>
    <submittedName>
        <fullName evidence="6">Transcriptional regulator, MerR family</fullName>
    </submittedName>
</protein>
<name>A0A6J4M8V2_9ACTN</name>
<evidence type="ECO:0000313" key="6">
    <source>
        <dbReference type="EMBL" id="CAA9353086.1"/>
    </source>
</evidence>
<dbReference type="Pfam" id="PF13411">
    <property type="entry name" value="MerR_1"/>
    <property type="match status" value="1"/>
</dbReference>
<dbReference type="InterPro" id="IPR009061">
    <property type="entry name" value="DNA-bd_dom_put_sf"/>
</dbReference>
<dbReference type="Gene3D" id="1.10.1660.10">
    <property type="match status" value="1"/>
</dbReference>
<keyword evidence="4" id="KW-0804">Transcription</keyword>
<dbReference type="PANTHER" id="PTHR30204:SF90">
    <property type="entry name" value="HTH-TYPE TRANSCRIPTIONAL ACTIVATOR MTA"/>
    <property type="match status" value="1"/>
</dbReference>
<keyword evidence="3" id="KW-0010">Activator</keyword>
<dbReference type="PRINTS" id="PR00040">
    <property type="entry name" value="HTHMERR"/>
</dbReference>
<dbReference type="InterPro" id="IPR047057">
    <property type="entry name" value="MerR_fam"/>
</dbReference>
<dbReference type="SMART" id="SM00422">
    <property type="entry name" value="HTH_MERR"/>
    <property type="match status" value="1"/>
</dbReference>
<sequence length="249" mass="27729">MNVGQVAAAAGVSVRTLHHWDAVGLLVPSGRTAAGYRAYAPADLERLQQVLTYRELGFSLDDVRRLLDDPAVDALDHLRRQQELLADRIARLQSVAALVSRAVEARSMGIELDPHELREVFGDEDPTQHAEEARERWGDTDAYVQSHARTSSYSKADWLEVKAEGEDVERRFAEALSVGLPADDPAVTAIAEDHRQHISRRFYDCSPQMHACLADMYVADERFAAHYDRRAAGLAQYVHDAVKANADAR</sequence>
<evidence type="ECO:0000259" key="5">
    <source>
        <dbReference type="PROSITE" id="PS50937"/>
    </source>
</evidence>
<proteinExistence type="predicted"/>
<organism evidence="6">
    <name type="scientific">uncultured Frankineae bacterium</name>
    <dbReference type="NCBI Taxonomy" id="437475"/>
    <lineage>
        <taxon>Bacteria</taxon>
        <taxon>Bacillati</taxon>
        <taxon>Actinomycetota</taxon>
        <taxon>Actinomycetes</taxon>
        <taxon>Frankiales</taxon>
        <taxon>environmental samples</taxon>
    </lineage>
</organism>